<dbReference type="EMBL" id="CM041548">
    <property type="protein sequence ID" value="KAI3358869.1"/>
    <property type="molecule type" value="Genomic_DNA"/>
</dbReference>
<evidence type="ECO:0000313" key="2">
    <source>
        <dbReference type="Proteomes" id="UP000831701"/>
    </source>
</evidence>
<organism evidence="1 2">
    <name type="scientific">Scortum barcoo</name>
    <name type="common">barcoo grunter</name>
    <dbReference type="NCBI Taxonomy" id="214431"/>
    <lineage>
        <taxon>Eukaryota</taxon>
        <taxon>Metazoa</taxon>
        <taxon>Chordata</taxon>
        <taxon>Craniata</taxon>
        <taxon>Vertebrata</taxon>
        <taxon>Euteleostomi</taxon>
        <taxon>Actinopterygii</taxon>
        <taxon>Neopterygii</taxon>
        <taxon>Teleostei</taxon>
        <taxon>Neoteleostei</taxon>
        <taxon>Acanthomorphata</taxon>
        <taxon>Eupercaria</taxon>
        <taxon>Centrarchiformes</taxon>
        <taxon>Terapontoidei</taxon>
        <taxon>Terapontidae</taxon>
        <taxon>Scortum</taxon>
    </lineage>
</organism>
<accession>A0ACB8VTZ7</accession>
<sequence>MRLSTMFSLRGFIMGAQGYKKTDKERWQLLNFLTGEAKMAIYVSRKNRVENREGQDAKSGSNTEKPSNMIIPIIAAVAVLAVVLMAAAGFILYKKKKGIKKGSFNFLECSDVFISVPTMKATKQKDFVMMMTEKCKRQKPKALHMLLTTALSSLRELNPGNLIFKLILHSE</sequence>
<gene>
    <name evidence="1" type="ORF">L3Q82_015263</name>
</gene>
<evidence type="ECO:0000313" key="1">
    <source>
        <dbReference type="EMBL" id="KAI3358869.1"/>
    </source>
</evidence>
<proteinExistence type="predicted"/>
<keyword evidence="2" id="KW-1185">Reference proteome</keyword>
<comment type="caution">
    <text evidence="1">The sequence shown here is derived from an EMBL/GenBank/DDBJ whole genome shotgun (WGS) entry which is preliminary data.</text>
</comment>
<name>A0ACB8VTZ7_9TELE</name>
<dbReference type="Proteomes" id="UP000831701">
    <property type="component" value="Chromosome 18"/>
</dbReference>
<reference evidence="1" key="1">
    <citation type="submission" date="2022-04" db="EMBL/GenBank/DDBJ databases">
        <title>Jade perch genome.</title>
        <authorList>
            <person name="Chao B."/>
        </authorList>
    </citation>
    <scope>NUCLEOTIDE SEQUENCE</scope>
    <source>
        <strain evidence="1">CB-2022</strain>
    </source>
</reference>
<protein>
    <submittedName>
        <fullName evidence="1">Uncharacterized protein</fullName>
    </submittedName>
</protein>